<reference evidence="3" key="1">
    <citation type="submission" date="2018-05" db="EMBL/GenBank/DDBJ databases">
        <title>Leptospira yasudae sp. nov. and Leptospira stimsonii sp. nov., two pathogenic species of the genus Leptospira isolated from environmental sources.</title>
        <authorList>
            <person name="Casanovas-Massana A."/>
            <person name="Hamond C."/>
            <person name="Santos L.A."/>
            <person name="Hacker K.P."/>
            <person name="Balassiano I."/>
            <person name="Medeiros M.A."/>
            <person name="Reis M.G."/>
            <person name="Ko A.I."/>
            <person name="Wunder E.A."/>
        </authorList>
    </citation>
    <scope>NUCLEOTIDE SEQUENCE [LARGE SCALE GENOMIC DNA]</scope>
    <source>
        <strain evidence="3">B21</strain>
    </source>
</reference>
<dbReference type="Pfam" id="PF07603">
    <property type="entry name" value="Lcl_C"/>
    <property type="match status" value="1"/>
</dbReference>
<dbReference type="Proteomes" id="UP000285569">
    <property type="component" value="Unassembled WGS sequence"/>
</dbReference>
<evidence type="ECO:0000313" key="3">
    <source>
        <dbReference type="Proteomes" id="UP000285569"/>
    </source>
</evidence>
<dbReference type="PANTHER" id="PTHR35812:SF1">
    <property type="entry name" value="LIPOPROTEIN"/>
    <property type="match status" value="1"/>
</dbReference>
<evidence type="ECO:0000259" key="1">
    <source>
        <dbReference type="Pfam" id="PF07603"/>
    </source>
</evidence>
<protein>
    <recommendedName>
        <fullName evidence="1">Lcl C-terminal domain-containing protein</fullName>
    </recommendedName>
</protein>
<dbReference type="RefSeq" id="WP_118956382.1">
    <property type="nucleotide sequence ID" value="NZ_QHCR01000005.1"/>
</dbReference>
<dbReference type="EMBL" id="QHCR01000005">
    <property type="protein sequence ID" value="RHX79702.1"/>
    <property type="molecule type" value="Genomic_DNA"/>
</dbReference>
<proteinExistence type="predicted"/>
<dbReference type="InterPro" id="IPR011460">
    <property type="entry name" value="Lcl_C"/>
</dbReference>
<organism evidence="2 3">
    <name type="scientific">Leptospira yasudae</name>
    <dbReference type="NCBI Taxonomy" id="2202201"/>
    <lineage>
        <taxon>Bacteria</taxon>
        <taxon>Pseudomonadati</taxon>
        <taxon>Spirochaetota</taxon>
        <taxon>Spirochaetia</taxon>
        <taxon>Leptospirales</taxon>
        <taxon>Leptospiraceae</taxon>
        <taxon>Leptospira</taxon>
    </lineage>
</organism>
<sequence length="199" mass="21849">MKSLFRKMFTYLFTLVVFITFFVYPIYPLDGPFTDNLDGTIRAGSGRFWQKCSMGQGSTICNAPVATTTDWTSALGYCNTLGLAGRAWRLPTVKELQSLVDFGRTAFPIINVTTFPDTVGGYYWTSTNALSNGTSPATATGGSDPKTNIETATNKTAYRIPISTPYRTMAYIVDFRMGGVIEFPKANNTKVYVRCVSGP</sequence>
<dbReference type="PANTHER" id="PTHR35812">
    <property type="entry name" value="LIPOPROTEIN"/>
    <property type="match status" value="1"/>
</dbReference>
<comment type="caution">
    <text evidence="2">The sequence shown here is derived from an EMBL/GenBank/DDBJ whole genome shotgun (WGS) entry which is preliminary data.</text>
</comment>
<gene>
    <name evidence="2" type="ORF">DLM77_12555</name>
</gene>
<keyword evidence="3" id="KW-1185">Reference proteome</keyword>
<feature type="domain" description="Lcl C-terminal" evidence="1">
    <location>
        <begin position="48"/>
        <end position="196"/>
    </location>
</feature>
<accession>A0ABX9M4E5</accession>
<name>A0ABX9M4E5_9LEPT</name>
<evidence type="ECO:0000313" key="2">
    <source>
        <dbReference type="EMBL" id="RHX79702.1"/>
    </source>
</evidence>
<reference evidence="2 3" key="2">
    <citation type="journal article" date="2020" name="Int. J. Syst. Evol. Microbiol.">
        <title>Leptospira yasudae sp. nov. and Leptospira stimsonii sp. nov., two new species of the pathogenic group isolated from environmental sources.</title>
        <authorList>
            <person name="Casanovas-Massana A."/>
            <person name="Hamond C."/>
            <person name="Santos L.A."/>
            <person name="de Oliveira D."/>
            <person name="Hacker K.P."/>
            <person name="Balassiano I."/>
            <person name="Costa F."/>
            <person name="Medeiros M.A."/>
            <person name="Reis M.G."/>
            <person name="Ko A.I."/>
            <person name="Wunder E.A."/>
        </authorList>
    </citation>
    <scope>NUCLEOTIDE SEQUENCE [LARGE SCALE GENOMIC DNA]</scope>
    <source>
        <strain evidence="2 3">B21</strain>
    </source>
</reference>